<reference evidence="8 9" key="1">
    <citation type="submission" date="2017-03" db="EMBL/GenBank/DDBJ databases">
        <title>Genomes of endolithic fungi from Antarctica.</title>
        <authorList>
            <person name="Coleine C."/>
            <person name="Masonjones S."/>
            <person name="Stajich J.E."/>
        </authorList>
    </citation>
    <scope>NUCLEOTIDE SEQUENCE [LARGE SCALE GENOMIC DNA]</scope>
    <source>
        <strain evidence="8 9">CCFEE 5184</strain>
    </source>
</reference>
<dbReference type="STRING" id="329884.A0A4U0VKI5"/>
<dbReference type="InterPro" id="IPR050121">
    <property type="entry name" value="Cytochrome_P450_monoxygenase"/>
</dbReference>
<evidence type="ECO:0000313" key="8">
    <source>
        <dbReference type="EMBL" id="TKA49840.1"/>
    </source>
</evidence>
<dbReference type="InterPro" id="IPR036396">
    <property type="entry name" value="Cyt_P450_sf"/>
</dbReference>
<evidence type="ECO:0000256" key="2">
    <source>
        <dbReference type="ARBA" id="ARBA00010617"/>
    </source>
</evidence>
<keyword evidence="7" id="KW-0503">Monooxygenase</keyword>
<dbReference type="InterPro" id="IPR001128">
    <property type="entry name" value="Cyt_P450"/>
</dbReference>
<dbReference type="Gene3D" id="1.10.630.10">
    <property type="entry name" value="Cytochrome P450"/>
    <property type="match status" value="1"/>
</dbReference>
<feature type="non-terminal residue" evidence="8">
    <location>
        <position position="1"/>
    </location>
</feature>
<dbReference type="PRINTS" id="PR00463">
    <property type="entry name" value="EP450I"/>
</dbReference>
<evidence type="ECO:0000256" key="6">
    <source>
        <dbReference type="PIRSR" id="PIRSR602401-1"/>
    </source>
</evidence>
<evidence type="ECO:0000256" key="5">
    <source>
        <dbReference type="ARBA" id="ARBA00023004"/>
    </source>
</evidence>
<dbReference type="InterPro" id="IPR002401">
    <property type="entry name" value="Cyt_P450_E_grp-I"/>
</dbReference>
<dbReference type="OrthoDB" id="1470350at2759"/>
<dbReference type="InterPro" id="IPR017972">
    <property type="entry name" value="Cyt_P450_CS"/>
</dbReference>
<keyword evidence="5 6" id="KW-0408">Iron</keyword>
<dbReference type="GO" id="GO:0004497">
    <property type="term" value="F:monooxygenase activity"/>
    <property type="evidence" value="ECO:0007669"/>
    <property type="project" value="UniProtKB-KW"/>
</dbReference>
<organism evidence="8 9">
    <name type="scientific">Friedmanniomyces simplex</name>
    <dbReference type="NCBI Taxonomy" id="329884"/>
    <lineage>
        <taxon>Eukaryota</taxon>
        <taxon>Fungi</taxon>
        <taxon>Dikarya</taxon>
        <taxon>Ascomycota</taxon>
        <taxon>Pezizomycotina</taxon>
        <taxon>Dothideomycetes</taxon>
        <taxon>Dothideomycetidae</taxon>
        <taxon>Mycosphaerellales</taxon>
        <taxon>Teratosphaeriaceae</taxon>
        <taxon>Friedmanniomyces</taxon>
    </lineage>
</organism>
<dbReference type="EMBL" id="NAJQ01002077">
    <property type="protein sequence ID" value="TKA49840.1"/>
    <property type="molecule type" value="Genomic_DNA"/>
</dbReference>
<evidence type="ECO:0000256" key="4">
    <source>
        <dbReference type="ARBA" id="ARBA00022723"/>
    </source>
</evidence>
<evidence type="ECO:0000256" key="7">
    <source>
        <dbReference type="RuleBase" id="RU000461"/>
    </source>
</evidence>
<dbReference type="GO" id="GO:0020037">
    <property type="term" value="F:heme binding"/>
    <property type="evidence" value="ECO:0007669"/>
    <property type="project" value="InterPro"/>
</dbReference>
<dbReference type="PRINTS" id="PR00385">
    <property type="entry name" value="P450"/>
</dbReference>
<keyword evidence="3 6" id="KW-0349">Heme</keyword>
<keyword evidence="7" id="KW-0560">Oxidoreductase</keyword>
<protein>
    <recommendedName>
        <fullName evidence="10">Cytochrome P450</fullName>
    </recommendedName>
</protein>
<sequence>FDGNAPSTRLIYARDGLCKHPDDPRPEARHDDPREMLWLLNNRTDFTGGGWRLLVGRENLKVDVVDDANHYTVMSSPHAVGRHRGVLQYKLLELHVKYGHAVRVAPNEMSFTSENAWKTIYGQRSVEMPKDPIFSLLTPTGVQNIMLHVSKFLEQLSNNSAAGPVNMVAWANLLTFDMVGDMAFGENFGCLDRGDYDPFVRAIQSMATELTYTQMWKYWRLQALPKYLMSKEVVGKRVENVKRAMAAVGRRLQRETSRKDFMHYILAANDEKGMSPQEIHVNAFSLNIAGSDYERLMAEITAAFGSETDITIASTHNLEFMDAVINESLRLYPPVAITMPRRTPLGGETIDGIYVPGGMTVGVHHFSCYRHPENFYRSNDFLPERFLAANRDLAPFQEDNRACLQPFSFGPRGCLGKNLARAEMRLALAKLLFRFAVKLQPGQEEWQRSQRLQGFWKKPPLYCVLLPKNTA</sequence>
<dbReference type="PROSITE" id="PS00086">
    <property type="entry name" value="CYTOCHROME_P450"/>
    <property type="match status" value="1"/>
</dbReference>
<keyword evidence="4 6" id="KW-0479">Metal-binding</keyword>
<dbReference type="GO" id="GO:0016705">
    <property type="term" value="F:oxidoreductase activity, acting on paired donors, with incorporation or reduction of molecular oxygen"/>
    <property type="evidence" value="ECO:0007669"/>
    <property type="project" value="InterPro"/>
</dbReference>
<dbReference type="PANTHER" id="PTHR24305:SF210">
    <property type="entry name" value="CYTOCHROME P450 MONOOXYGENASE ASQL-RELATED"/>
    <property type="match status" value="1"/>
</dbReference>
<dbReference type="Gene3D" id="3.40.50.1820">
    <property type="entry name" value="alpha/beta hydrolase"/>
    <property type="match status" value="1"/>
</dbReference>
<comment type="similarity">
    <text evidence="2 7">Belongs to the cytochrome P450 family.</text>
</comment>
<proteinExistence type="inferred from homology"/>
<evidence type="ECO:0008006" key="10">
    <source>
        <dbReference type="Google" id="ProtNLM"/>
    </source>
</evidence>
<evidence type="ECO:0000313" key="9">
    <source>
        <dbReference type="Proteomes" id="UP000309340"/>
    </source>
</evidence>
<dbReference type="InterPro" id="IPR029058">
    <property type="entry name" value="AB_hydrolase_fold"/>
</dbReference>
<feature type="binding site" description="axial binding residue" evidence="6">
    <location>
        <position position="414"/>
    </location>
    <ligand>
        <name>heme</name>
        <dbReference type="ChEBI" id="CHEBI:30413"/>
    </ligand>
    <ligandPart>
        <name>Fe</name>
        <dbReference type="ChEBI" id="CHEBI:18248"/>
    </ligandPart>
</feature>
<dbReference type="Pfam" id="PF00067">
    <property type="entry name" value="p450"/>
    <property type="match status" value="2"/>
</dbReference>
<dbReference type="GO" id="GO:0005506">
    <property type="term" value="F:iron ion binding"/>
    <property type="evidence" value="ECO:0007669"/>
    <property type="project" value="InterPro"/>
</dbReference>
<evidence type="ECO:0000256" key="3">
    <source>
        <dbReference type="ARBA" id="ARBA00022617"/>
    </source>
</evidence>
<keyword evidence="9" id="KW-1185">Reference proteome</keyword>
<dbReference type="Proteomes" id="UP000309340">
    <property type="component" value="Unassembled WGS sequence"/>
</dbReference>
<name>A0A4U0VKI5_9PEZI</name>
<dbReference type="PANTHER" id="PTHR24305">
    <property type="entry name" value="CYTOCHROME P450"/>
    <property type="match status" value="1"/>
</dbReference>
<dbReference type="AlphaFoldDB" id="A0A4U0VKI5"/>
<evidence type="ECO:0000256" key="1">
    <source>
        <dbReference type="ARBA" id="ARBA00001971"/>
    </source>
</evidence>
<comment type="caution">
    <text evidence="8">The sequence shown here is derived from an EMBL/GenBank/DDBJ whole genome shotgun (WGS) entry which is preliminary data.</text>
</comment>
<comment type="cofactor">
    <cofactor evidence="1 6">
        <name>heme</name>
        <dbReference type="ChEBI" id="CHEBI:30413"/>
    </cofactor>
</comment>
<dbReference type="SUPFAM" id="SSF48264">
    <property type="entry name" value="Cytochrome P450"/>
    <property type="match status" value="1"/>
</dbReference>
<accession>A0A4U0VKI5</accession>
<gene>
    <name evidence="8" type="ORF">B0A55_12779</name>
</gene>
<dbReference type="CDD" id="cd11058">
    <property type="entry name" value="CYP60B-like"/>
    <property type="match status" value="1"/>
</dbReference>